<dbReference type="EMBL" id="BJYX01000012">
    <property type="protein sequence ID" value="GEO30633.1"/>
    <property type="molecule type" value="Genomic_DNA"/>
</dbReference>
<proteinExistence type="predicted"/>
<dbReference type="Proteomes" id="UP000321534">
    <property type="component" value="Unassembled WGS sequence"/>
</dbReference>
<sequence>MSDDTRAAIQRFHDALNSHDLDALGLVVDEECVFETTSPPDGTRHVGRDAVLAACREFLAQSPDARFTMEEVVTVDDRAFVRWLYDWGDGHVRGVDVMRVRDGKVLETFAYVKG</sequence>
<dbReference type="Gene3D" id="3.10.450.50">
    <property type="match status" value="1"/>
</dbReference>
<evidence type="ECO:0000259" key="1">
    <source>
        <dbReference type="Pfam" id="PF12680"/>
    </source>
</evidence>
<reference evidence="2 3" key="1">
    <citation type="submission" date="2019-07" db="EMBL/GenBank/DDBJ databases">
        <title>Whole genome shotgun sequence of Terrabacter aerolatus NBRC 106305.</title>
        <authorList>
            <person name="Hosoyama A."/>
            <person name="Uohara A."/>
            <person name="Ohji S."/>
            <person name="Ichikawa N."/>
        </authorList>
    </citation>
    <scope>NUCLEOTIDE SEQUENCE [LARGE SCALE GENOMIC DNA]</scope>
    <source>
        <strain evidence="2 3">NBRC 106305</strain>
    </source>
</reference>
<comment type="caution">
    <text evidence="2">The sequence shown here is derived from an EMBL/GenBank/DDBJ whole genome shotgun (WGS) entry which is preliminary data.</text>
</comment>
<gene>
    <name evidence="2" type="ORF">TAE01_24430</name>
</gene>
<dbReference type="SUPFAM" id="SSF54427">
    <property type="entry name" value="NTF2-like"/>
    <property type="match status" value="1"/>
</dbReference>
<name>A0A512D2H3_9MICO</name>
<feature type="domain" description="SnoaL-like" evidence="1">
    <location>
        <begin position="9"/>
        <end position="107"/>
    </location>
</feature>
<accession>A0A512D2H3</accession>
<protein>
    <recommendedName>
        <fullName evidence="1">SnoaL-like domain-containing protein</fullName>
    </recommendedName>
</protein>
<dbReference type="Pfam" id="PF12680">
    <property type="entry name" value="SnoaL_2"/>
    <property type="match status" value="1"/>
</dbReference>
<evidence type="ECO:0000313" key="3">
    <source>
        <dbReference type="Proteomes" id="UP000321534"/>
    </source>
</evidence>
<dbReference type="InterPro" id="IPR032710">
    <property type="entry name" value="NTF2-like_dom_sf"/>
</dbReference>
<dbReference type="InterPro" id="IPR037401">
    <property type="entry name" value="SnoaL-like"/>
</dbReference>
<dbReference type="OrthoDB" id="9810441at2"/>
<evidence type="ECO:0000313" key="2">
    <source>
        <dbReference type="EMBL" id="GEO30633.1"/>
    </source>
</evidence>
<organism evidence="2 3">
    <name type="scientific">Terrabacter aerolatus</name>
    <dbReference type="NCBI Taxonomy" id="422442"/>
    <lineage>
        <taxon>Bacteria</taxon>
        <taxon>Bacillati</taxon>
        <taxon>Actinomycetota</taxon>
        <taxon>Actinomycetes</taxon>
        <taxon>Micrococcales</taxon>
        <taxon>Intrasporangiaceae</taxon>
        <taxon>Terrabacter</taxon>
    </lineage>
</organism>
<dbReference type="RefSeq" id="WP_147066764.1">
    <property type="nucleotide sequence ID" value="NZ_BAAARO010000001.1"/>
</dbReference>
<keyword evidence="3" id="KW-1185">Reference proteome</keyword>
<dbReference type="AlphaFoldDB" id="A0A512D2H3"/>